<comment type="caution">
    <text evidence="2">The sequence shown here is derived from an EMBL/GenBank/DDBJ whole genome shotgun (WGS) entry which is preliminary data.</text>
</comment>
<feature type="compositionally biased region" description="Basic and acidic residues" evidence="1">
    <location>
        <begin position="1"/>
        <end position="11"/>
    </location>
</feature>
<dbReference type="PANTHER" id="PTHR37781:SF1">
    <property type="entry name" value="ADR380WP"/>
    <property type="match status" value="1"/>
</dbReference>
<sequence>MDYIDNKSLKGDEDEGDEMISIDGDGGISETSIPNNSIFDPNNLLDIDLNTRLKNPPINPFGSNKKMISSNPIRIKRVSLQQQQQQQNQQQLQNDSTNDNSNNINGTGFNRDRRLSLPQQGRLVDYLDTQLLEIQRKFIKHLSLKEDEEKNQSVDSNSGTTPAPINQETIITEFTNISKLISSLYNVVNMIWFSIFQIRNVPCIYHNNLNVYSSVIDTTSATDTNLRMNSHGEQIVELQLIDPKSLFGQTNYLIKIMGDFIDYLSKYDIENFDQIIDILKFLAAIDNIISILIDQEGEPDKDQEFKVEDVSESIDIQELRNKINNVKIVNNTEKIRMESIITRTKLLITNKFDEFKNKSISEFNLNLKNEIINNKRKLSSNIKDEDNSTSNIDHQLKKGRNNLSHIFSEYEVLIGEVYEGIIDRTSI</sequence>
<accession>A0A9W6T039</accession>
<feature type="compositionally biased region" description="Low complexity" evidence="1">
    <location>
        <begin position="81"/>
        <end position="103"/>
    </location>
</feature>
<organism evidence="2 3">
    <name type="scientific">Candida boidinii</name>
    <name type="common">Yeast</name>
    <dbReference type="NCBI Taxonomy" id="5477"/>
    <lineage>
        <taxon>Eukaryota</taxon>
        <taxon>Fungi</taxon>
        <taxon>Dikarya</taxon>
        <taxon>Ascomycota</taxon>
        <taxon>Saccharomycotina</taxon>
        <taxon>Pichiomycetes</taxon>
        <taxon>Pichiales</taxon>
        <taxon>Pichiaceae</taxon>
        <taxon>Ogataea</taxon>
        <taxon>Ogataea/Candida clade</taxon>
    </lineage>
</organism>
<dbReference type="AlphaFoldDB" id="A0A9W6T039"/>
<reference evidence="2" key="1">
    <citation type="submission" date="2023-04" db="EMBL/GenBank/DDBJ databases">
        <title>Candida boidinii NBRC 10035.</title>
        <authorList>
            <person name="Ichikawa N."/>
            <person name="Sato H."/>
            <person name="Tonouchi N."/>
        </authorList>
    </citation>
    <scope>NUCLEOTIDE SEQUENCE</scope>
    <source>
        <strain evidence="2">NBRC 10035</strain>
    </source>
</reference>
<feature type="region of interest" description="Disordered" evidence="1">
    <location>
        <begin position="81"/>
        <end position="113"/>
    </location>
</feature>
<dbReference type="GO" id="GO:0005675">
    <property type="term" value="C:transcription factor TFIIH holo complex"/>
    <property type="evidence" value="ECO:0007669"/>
    <property type="project" value="TreeGrafter"/>
</dbReference>
<evidence type="ECO:0000313" key="3">
    <source>
        <dbReference type="Proteomes" id="UP001165120"/>
    </source>
</evidence>
<dbReference type="Proteomes" id="UP001165120">
    <property type="component" value="Unassembled WGS sequence"/>
</dbReference>
<keyword evidence="3" id="KW-1185">Reference proteome</keyword>
<name>A0A9W6T039_CANBO</name>
<dbReference type="PANTHER" id="PTHR37781">
    <property type="entry name" value="TFIIH COMPLEX SUBUNIT"/>
    <property type="match status" value="1"/>
</dbReference>
<proteinExistence type="predicted"/>
<dbReference type="InterPro" id="IPR031349">
    <property type="entry name" value="Tfb6"/>
</dbReference>
<dbReference type="EMBL" id="BSXN01000937">
    <property type="protein sequence ID" value="GME70680.1"/>
    <property type="molecule type" value="Genomic_DNA"/>
</dbReference>
<feature type="region of interest" description="Disordered" evidence="1">
    <location>
        <begin position="1"/>
        <end position="37"/>
    </location>
</feature>
<evidence type="ECO:0000256" key="1">
    <source>
        <dbReference type="SAM" id="MobiDB-lite"/>
    </source>
</evidence>
<dbReference type="Pfam" id="PF17110">
    <property type="entry name" value="TFB6"/>
    <property type="match status" value="1"/>
</dbReference>
<gene>
    <name evidence="2" type="ORF">Cboi02_000292200</name>
</gene>
<evidence type="ECO:0000313" key="2">
    <source>
        <dbReference type="EMBL" id="GME70680.1"/>
    </source>
</evidence>
<protein>
    <submittedName>
        <fullName evidence="2">Unnamed protein product</fullName>
    </submittedName>
</protein>